<keyword evidence="9" id="KW-1185">Reference proteome</keyword>
<evidence type="ECO:0000256" key="6">
    <source>
        <dbReference type="SAM" id="MobiDB-lite"/>
    </source>
</evidence>
<dbReference type="PROSITE" id="PS50330">
    <property type="entry name" value="UIM"/>
    <property type="match status" value="1"/>
</dbReference>
<feature type="region of interest" description="Disordered" evidence="6">
    <location>
        <begin position="106"/>
        <end position="133"/>
    </location>
</feature>
<protein>
    <submittedName>
        <fullName evidence="8">Ubiquitin conjugation factor E4</fullName>
    </submittedName>
</protein>
<dbReference type="CDD" id="cd23810">
    <property type="entry name" value="UBCc_BIRC6"/>
    <property type="match status" value="1"/>
</dbReference>
<evidence type="ECO:0000256" key="5">
    <source>
        <dbReference type="ARBA" id="ARBA00023242"/>
    </source>
</evidence>
<dbReference type="InterPro" id="IPR019474">
    <property type="entry name" value="Ub_conjug_fac_E4_core"/>
</dbReference>
<gene>
    <name evidence="8" type="ORF">Rsub_02455</name>
</gene>
<dbReference type="GO" id="GO:0005737">
    <property type="term" value="C:cytoplasm"/>
    <property type="evidence" value="ECO:0007669"/>
    <property type="project" value="TreeGrafter"/>
</dbReference>
<evidence type="ECO:0000256" key="2">
    <source>
        <dbReference type="ARBA" id="ARBA00004906"/>
    </source>
</evidence>
<comment type="caution">
    <text evidence="8">The sequence shown here is derived from an EMBL/GenBank/DDBJ whole genome shotgun (WGS) entry which is preliminary data.</text>
</comment>
<dbReference type="GO" id="GO:0036503">
    <property type="term" value="P:ERAD pathway"/>
    <property type="evidence" value="ECO:0007669"/>
    <property type="project" value="InterPro"/>
</dbReference>
<dbReference type="GO" id="GO:0034450">
    <property type="term" value="F:ubiquitin-ubiquitin ligase activity"/>
    <property type="evidence" value="ECO:0007669"/>
    <property type="project" value="InterPro"/>
</dbReference>
<sequence>MDPNELEDDPELALALALSLAEANGQPVDANAAAALAAALSSAMGGGGGAQQQPHQQQPAPQQQQQQQQQQQLAAQFAQAMAQALQAAGAGGAGAGAGAGPGAGLFGAGPGGLGDDEMEGSGDWEDDDDGSWEDELGADAAEAEAAAGGAAAAPARAAARAAGGAAAAAPAPAWVAALHGWWKAGAPAAGASVPKAALPAALKAMGDALGMPVASGLDAEGGAAPPAGSLLLPLVEGPGGSVSVSAASMDTLISTWASRKAAAAASAGAGGQLQLLIGAFARANAPPPPPPAPDAAPLVGLLKARVAARALQLLTDDEDDLFYEQGRYQTTLLESMSTGAAGEPFLSALARAAASDAGAARLERLVKDCFAAFPKLKLEEGQGALEGPLIRLDLVTREGTPLLQALAATLASEALALPRRSTEAGCVMGPLLGLSPMPDPTSLLRTGKVVSRAREVFVSLRGYPGNQGDAAAARHLVENYLSRLQDAGHQVLMRLVKLKADGAPQHSGREAVMGWLSALADANAARLSGGEMGALRSVGVGASDGFCLNLTAVLLRMARPFVQGSLQGSPKFADLFSKHLDPSWYCSQRRRRRSEITGVPVATLSGDRGIAEGDGEGAPTAPPPPLAEDPAAAAGEASFVADVFFVTQRHFHCSLMPAVQRHNRLLDAFYRSLLAQGAWPAGARAAPLEWHLALDAALPALAHPDMAVDAVQFCALQASWLAALLGDASQHDAFRAIPEYIVGDLADWLTFVIQQGNADMLASVNIASLMRSLVALLEHPELVKSLLVVSKVVHLLLVMLSPQMEVSRRADNSGGAFGSTHMRPGEAALVAAVLGAPATRELLAPALMRVYGQADFVVGLDVDRDAFDKFSMRHDIDLLLEEVWRDAACRDAIRRAATSDGGGAFTEFLGGVLNDLMYLFKDALERLADIKALEDSAGDKKAWAALSDQERQDKTQFLDNQKRMAKSYMSLSITTLRMLNTFAGDAATAEPFLRQPLLGRVAYAALHFTELLVGPRCAKLQVADPARFHFDRSKLMASMAQLVAQLGPRQEFVGAMVREPDFDAATLEAGVQLLNSDHQYALGDALAAVAARAAAAAAAPAAAPGKRRRDGGGEGAGAAGGGAAGPEAMAVDGDGDAAATAAAAAAGQDLLAAAAGGGGAAIEALVASWALPGPQTFDAADGDYKRALADESVGVFEAGAAGAYNSHFAAIAAQAEGDTAQKMRRLGQEFRRLRGATALPLNAAAAIFVRQDEDRPDKVRAIITGPADTPYEGGLFAFDVYFPAGYPQVPPLMTMETTGEGRVRFNPNLYADGKVCLSLLGTFHGANAAEKWSPKDSSLYQILLSVQGLILIEDPYFNEPSHEVMRGKAEGTASSTHYSAEVRLATLRWAMLAPLRKPPPGFETVVREHFRCLRGAIIARMGRWLHAAAESDPAIYGRMLATAAELRAALAAL</sequence>
<dbReference type="EMBL" id="BDRX01000016">
    <property type="protein sequence ID" value="GBF90349.1"/>
    <property type="molecule type" value="Genomic_DNA"/>
</dbReference>
<proteinExistence type="predicted"/>
<name>A0A2V0NSP6_9CHLO</name>
<dbReference type="PANTHER" id="PTHR13931">
    <property type="entry name" value="UBIQUITINATION FACTOR E4"/>
    <property type="match status" value="1"/>
</dbReference>
<dbReference type="InterPro" id="IPR003903">
    <property type="entry name" value="UIM_dom"/>
</dbReference>
<dbReference type="GO" id="GO:0000209">
    <property type="term" value="P:protein polyubiquitination"/>
    <property type="evidence" value="ECO:0007669"/>
    <property type="project" value="TreeGrafter"/>
</dbReference>
<comment type="pathway">
    <text evidence="2">Protein modification; protein ubiquitination.</text>
</comment>
<accession>A0A2V0NSP6</accession>
<feature type="region of interest" description="Disordered" evidence="6">
    <location>
        <begin position="42"/>
        <end position="76"/>
    </location>
</feature>
<evidence type="ECO:0000256" key="3">
    <source>
        <dbReference type="ARBA" id="ARBA00022679"/>
    </source>
</evidence>
<dbReference type="Pfam" id="PF00179">
    <property type="entry name" value="UQ_con"/>
    <property type="match status" value="1"/>
</dbReference>
<dbReference type="GO" id="GO:0000151">
    <property type="term" value="C:ubiquitin ligase complex"/>
    <property type="evidence" value="ECO:0007669"/>
    <property type="project" value="InterPro"/>
</dbReference>
<dbReference type="OrthoDB" id="47801at2759"/>
<dbReference type="Pfam" id="PF10408">
    <property type="entry name" value="Ufd2P_core"/>
    <property type="match status" value="1"/>
</dbReference>
<dbReference type="InterPro" id="IPR000608">
    <property type="entry name" value="UBC"/>
</dbReference>
<feature type="compositionally biased region" description="Gly residues" evidence="6">
    <location>
        <begin position="1113"/>
        <end position="1124"/>
    </location>
</feature>
<dbReference type="InterPro" id="IPR016135">
    <property type="entry name" value="UBQ-conjugating_enzyme/RWD"/>
</dbReference>
<dbReference type="GO" id="GO:0006511">
    <property type="term" value="P:ubiquitin-dependent protein catabolic process"/>
    <property type="evidence" value="ECO:0007669"/>
    <property type="project" value="InterPro"/>
</dbReference>
<keyword evidence="5" id="KW-0539">Nucleus</keyword>
<feature type="compositionally biased region" description="Low complexity" evidence="6">
    <location>
        <begin position="51"/>
        <end position="76"/>
    </location>
</feature>
<dbReference type="InParanoid" id="A0A2V0NSP6"/>
<feature type="compositionally biased region" description="Acidic residues" evidence="6">
    <location>
        <begin position="114"/>
        <end position="133"/>
    </location>
</feature>
<evidence type="ECO:0000256" key="4">
    <source>
        <dbReference type="ARBA" id="ARBA00022786"/>
    </source>
</evidence>
<dbReference type="UniPathway" id="UPA00143"/>
<dbReference type="PANTHER" id="PTHR13931:SF2">
    <property type="entry name" value="UBIQUITIN CONJUGATION FACTOR E4 B"/>
    <property type="match status" value="1"/>
</dbReference>
<reference evidence="8 9" key="1">
    <citation type="journal article" date="2018" name="Sci. Rep.">
        <title>Raphidocelis subcapitata (=Pseudokirchneriella subcapitata) provides an insight into genome evolution and environmental adaptations in the Sphaeropleales.</title>
        <authorList>
            <person name="Suzuki S."/>
            <person name="Yamaguchi H."/>
            <person name="Nakajima N."/>
            <person name="Kawachi M."/>
        </authorList>
    </citation>
    <scope>NUCLEOTIDE SEQUENCE [LARGE SCALE GENOMIC DNA]</scope>
    <source>
        <strain evidence="8 9">NIES-35</strain>
    </source>
</reference>
<comment type="subcellular location">
    <subcellularLocation>
        <location evidence="1">Nucleus</location>
    </subcellularLocation>
</comment>
<dbReference type="GO" id="GO:0005634">
    <property type="term" value="C:nucleus"/>
    <property type="evidence" value="ECO:0007669"/>
    <property type="project" value="UniProtKB-SubCell"/>
</dbReference>
<feature type="region of interest" description="Disordered" evidence="6">
    <location>
        <begin position="1101"/>
        <end position="1124"/>
    </location>
</feature>
<keyword evidence="4" id="KW-0833">Ubl conjugation pathway</keyword>
<keyword evidence="3" id="KW-0808">Transferase</keyword>
<feature type="domain" description="UBC core" evidence="7">
    <location>
        <begin position="1221"/>
        <end position="1391"/>
    </location>
</feature>
<evidence type="ECO:0000313" key="8">
    <source>
        <dbReference type="EMBL" id="GBF90349.1"/>
    </source>
</evidence>
<dbReference type="Proteomes" id="UP000247498">
    <property type="component" value="Unassembled WGS sequence"/>
</dbReference>
<organism evidence="8 9">
    <name type="scientific">Raphidocelis subcapitata</name>
    <dbReference type="NCBI Taxonomy" id="307507"/>
    <lineage>
        <taxon>Eukaryota</taxon>
        <taxon>Viridiplantae</taxon>
        <taxon>Chlorophyta</taxon>
        <taxon>core chlorophytes</taxon>
        <taxon>Chlorophyceae</taxon>
        <taxon>CS clade</taxon>
        <taxon>Sphaeropleales</taxon>
        <taxon>Selenastraceae</taxon>
        <taxon>Raphidocelis</taxon>
    </lineage>
</organism>
<dbReference type="InterPro" id="IPR045132">
    <property type="entry name" value="UBE4"/>
</dbReference>
<evidence type="ECO:0000256" key="1">
    <source>
        <dbReference type="ARBA" id="ARBA00004123"/>
    </source>
</evidence>
<evidence type="ECO:0000313" key="9">
    <source>
        <dbReference type="Proteomes" id="UP000247498"/>
    </source>
</evidence>
<dbReference type="PROSITE" id="PS50127">
    <property type="entry name" value="UBC_2"/>
    <property type="match status" value="1"/>
</dbReference>
<dbReference type="SUPFAM" id="SSF54495">
    <property type="entry name" value="UBC-like"/>
    <property type="match status" value="1"/>
</dbReference>
<dbReference type="SMART" id="SM00212">
    <property type="entry name" value="UBCc"/>
    <property type="match status" value="1"/>
</dbReference>
<evidence type="ECO:0000259" key="7">
    <source>
        <dbReference type="PROSITE" id="PS50127"/>
    </source>
</evidence>
<feature type="region of interest" description="Disordered" evidence="6">
    <location>
        <begin position="605"/>
        <end position="631"/>
    </location>
</feature>
<dbReference type="STRING" id="307507.A0A2V0NSP6"/>
<dbReference type="Gene3D" id="3.10.110.10">
    <property type="entry name" value="Ubiquitin Conjugating Enzyme"/>
    <property type="match status" value="1"/>
</dbReference>
<dbReference type="SMART" id="SM00726">
    <property type="entry name" value="UIM"/>
    <property type="match status" value="2"/>
</dbReference>